<keyword evidence="1" id="KW-1133">Transmembrane helix</keyword>
<keyword evidence="1" id="KW-0472">Membrane</keyword>
<dbReference type="EMBL" id="PXZM01000014">
    <property type="protein sequence ID" value="PSJ96588.1"/>
    <property type="molecule type" value="Genomic_DNA"/>
</dbReference>
<comment type="caution">
    <text evidence="2">The sequence shown here is derived from an EMBL/GenBank/DDBJ whole genome shotgun (WGS) entry which is preliminary data.</text>
</comment>
<organism evidence="2 3">
    <name type="scientific">Brevibacillus fortis</name>
    <dbReference type="NCBI Taxonomy" id="2126352"/>
    <lineage>
        <taxon>Bacteria</taxon>
        <taxon>Bacillati</taxon>
        <taxon>Bacillota</taxon>
        <taxon>Bacilli</taxon>
        <taxon>Bacillales</taxon>
        <taxon>Paenibacillaceae</taxon>
        <taxon>Brevibacillus</taxon>
    </lineage>
</organism>
<name>A0A2P7VBJ2_9BACL</name>
<evidence type="ECO:0000313" key="2">
    <source>
        <dbReference type="EMBL" id="PSJ96588.1"/>
    </source>
</evidence>
<dbReference type="Proteomes" id="UP000240419">
    <property type="component" value="Unassembled WGS sequence"/>
</dbReference>
<reference evidence="2 3" key="1">
    <citation type="submission" date="2018-03" db="EMBL/GenBank/DDBJ databases">
        <title>Brevisbacillus phylogenomics.</title>
        <authorList>
            <person name="Dunlap C."/>
        </authorList>
    </citation>
    <scope>NUCLEOTIDE SEQUENCE [LARGE SCALE GENOMIC DNA]</scope>
    <source>
        <strain evidence="2 3">NRRL NRS-1210</strain>
    </source>
</reference>
<sequence>MIIIALLFFSIFYVECRYLKQKNRNVRTIFIVMSTNAFLFLCFEALFFFSDTFSMTAFIESFFYPFDKLPK</sequence>
<keyword evidence="1" id="KW-0812">Transmembrane</keyword>
<keyword evidence="3" id="KW-1185">Reference proteome</keyword>
<gene>
    <name evidence="2" type="ORF">C7R93_10375</name>
</gene>
<evidence type="ECO:0000256" key="1">
    <source>
        <dbReference type="SAM" id="Phobius"/>
    </source>
</evidence>
<dbReference type="AlphaFoldDB" id="A0A2P7VBJ2"/>
<protein>
    <submittedName>
        <fullName evidence="2">Uncharacterized protein</fullName>
    </submittedName>
</protein>
<feature type="transmembrane region" description="Helical" evidence="1">
    <location>
        <begin position="26"/>
        <end position="49"/>
    </location>
</feature>
<proteinExistence type="predicted"/>
<evidence type="ECO:0000313" key="3">
    <source>
        <dbReference type="Proteomes" id="UP000240419"/>
    </source>
</evidence>
<accession>A0A2P7VBJ2</accession>